<evidence type="ECO:0000313" key="1">
    <source>
        <dbReference type="EMBL" id="KAG7154856.1"/>
    </source>
</evidence>
<protein>
    <submittedName>
        <fullName evidence="1">Uncharacterized protein</fullName>
    </submittedName>
</protein>
<proteinExistence type="predicted"/>
<evidence type="ECO:0000313" key="2">
    <source>
        <dbReference type="Proteomes" id="UP000747542"/>
    </source>
</evidence>
<name>A0A8J5JDU0_HOMAM</name>
<sequence length="198" mass="21926">MEETMEGDGVRSPWTEHGQRIMSAVLDKYSEYLTVTDTIFETLLKFSSSKPHVVLEQKMANTTTSTHIYPNPNRLSVGSEPITSKEMGTKFKSREAIMELLIPLGVEFGDEVSCRDINQTRGRSSTFHPDEVKLTGSGWLEAHLLYSITDAGLEVKSPSLPTDVNVGFGLGGMHYCKLLTPTRALEYLIIDSLVGTQP</sequence>
<dbReference type="AlphaFoldDB" id="A0A8J5JDU0"/>
<comment type="caution">
    <text evidence="1">The sequence shown here is derived from an EMBL/GenBank/DDBJ whole genome shotgun (WGS) entry which is preliminary data.</text>
</comment>
<dbReference type="Proteomes" id="UP000747542">
    <property type="component" value="Unassembled WGS sequence"/>
</dbReference>
<organism evidence="1 2">
    <name type="scientific">Homarus americanus</name>
    <name type="common">American lobster</name>
    <dbReference type="NCBI Taxonomy" id="6706"/>
    <lineage>
        <taxon>Eukaryota</taxon>
        <taxon>Metazoa</taxon>
        <taxon>Ecdysozoa</taxon>
        <taxon>Arthropoda</taxon>
        <taxon>Crustacea</taxon>
        <taxon>Multicrustacea</taxon>
        <taxon>Malacostraca</taxon>
        <taxon>Eumalacostraca</taxon>
        <taxon>Eucarida</taxon>
        <taxon>Decapoda</taxon>
        <taxon>Pleocyemata</taxon>
        <taxon>Astacidea</taxon>
        <taxon>Nephropoidea</taxon>
        <taxon>Nephropidae</taxon>
        <taxon>Homarus</taxon>
    </lineage>
</organism>
<reference evidence="1" key="1">
    <citation type="journal article" date="2021" name="Sci. Adv.">
        <title>The American lobster genome reveals insights on longevity, neural, and immune adaptations.</title>
        <authorList>
            <person name="Polinski J.M."/>
            <person name="Zimin A.V."/>
            <person name="Clark K.F."/>
            <person name="Kohn A.B."/>
            <person name="Sadowski N."/>
            <person name="Timp W."/>
            <person name="Ptitsyn A."/>
            <person name="Khanna P."/>
            <person name="Romanova D.Y."/>
            <person name="Williams P."/>
            <person name="Greenwood S.J."/>
            <person name="Moroz L.L."/>
            <person name="Walt D.R."/>
            <person name="Bodnar A.G."/>
        </authorList>
    </citation>
    <scope>NUCLEOTIDE SEQUENCE</scope>
    <source>
        <strain evidence="1">GMGI-L3</strain>
    </source>
</reference>
<accession>A0A8J5JDU0</accession>
<gene>
    <name evidence="1" type="ORF">Hamer_G019667</name>
</gene>
<keyword evidence="2" id="KW-1185">Reference proteome</keyword>
<dbReference type="EMBL" id="JAHLQT010043654">
    <property type="protein sequence ID" value="KAG7154856.1"/>
    <property type="molecule type" value="Genomic_DNA"/>
</dbReference>